<name>A0AAE0W4V2_9BIVA</name>
<evidence type="ECO:0000313" key="2">
    <source>
        <dbReference type="EMBL" id="KAK3601169.1"/>
    </source>
</evidence>
<comment type="caution">
    <text evidence="2">The sequence shown here is derived from an EMBL/GenBank/DDBJ whole genome shotgun (WGS) entry which is preliminary data.</text>
</comment>
<dbReference type="AlphaFoldDB" id="A0AAE0W4V2"/>
<dbReference type="EMBL" id="JAEAOA010001187">
    <property type="protein sequence ID" value="KAK3601169.1"/>
    <property type="molecule type" value="Genomic_DNA"/>
</dbReference>
<gene>
    <name evidence="2" type="ORF">CHS0354_019168</name>
</gene>
<keyword evidence="3" id="KW-1185">Reference proteome</keyword>
<dbReference type="Proteomes" id="UP001195483">
    <property type="component" value="Unassembled WGS sequence"/>
</dbReference>
<feature type="coiled-coil region" evidence="1">
    <location>
        <begin position="28"/>
        <end position="55"/>
    </location>
</feature>
<sequence length="133" mass="15493">MEEGPIAHNPEILDFDTLKLSTTGTEVANEVKRVLIDLLETIDRCEEEIDMIKTEMNCTIKYYQKQHEDMLRGNIDIEYIPMNFHTVVQLTEPYLGEDINEIIFHLASDEIKLEEADEGEIENEVEALEEDEY</sequence>
<proteinExistence type="predicted"/>
<keyword evidence="1" id="KW-0175">Coiled coil</keyword>
<accession>A0AAE0W4V2</accession>
<organism evidence="2 3">
    <name type="scientific">Potamilus streckersoni</name>
    <dbReference type="NCBI Taxonomy" id="2493646"/>
    <lineage>
        <taxon>Eukaryota</taxon>
        <taxon>Metazoa</taxon>
        <taxon>Spiralia</taxon>
        <taxon>Lophotrochozoa</taxon>
        <taxon>Mollusca</taxon>
        <taxon>Bivalvia</taxon>
        <taxon>Autobranchia</taxon>
        <taxon>Heteroconchia</taxon>
        <taxon>Palaeoheterodonta</taxon>
        <taxon>Unionida</taxon>
        <taxon>Unionoidea</taxon>
        <taxon>Unionidae</taxon>
        <taxon>Ambleminae</taxon>
        <taxon>Lampsilini</taxon>
        <taxon>Potamilus</taxon>
    </lineage>
</organism>
<reference evidence="2" key="1">
    <citation type="journal article" date="2021" name="Genome Biol. Evol.">
        <title>A High-Quality Reference Genome for a Parasitic Bivalve with Doubly Uniparental Inheritance (Bivalvia: Unionida).</title>
        <authorList>
            <person name="Smith C.H."/>
        </authorList>
    </citation>
    <scope>NUCLEOTIDE SEQUENCE</scope>
    <source>
        <strain evidence="2">CHS0354</strain>
    </source>
</reference>
<reference evidence="2" key="3">
    <citation type="submission" date="2023-05" db="EMBL/GenBank/DDBJ databases">
        <authorList>
            <person name="Smith C.H."/>
        </authorList>
    </citation>
    <scope>NUCLEOTIDE SEQUENCE</scope>
    <source>
        <strain evidence="2">CHS0354</strain>
        <tissue evidence="2">Mantle</tissue>
    </source>
</reference>
<protein>
    <submittedName>
        <fullName evidence="2">Uncharacterized protein</fullName>
    </submittedName>
</protein>
<evidence type="ECO:0000256" key="1">
    <source>
        <dbReference type="SAM" id="Coils"/>
    </source>
</evidence>
<evidence type="ECO:0000313" key="3">
    <source>
        <dbReference type="Proteomes" id="UP001195483"/>
    </source>
</evidence>
<reference evidence="2" key="2">
    <citation type="journal article" date="2021" name="Genome Biol. Evol.">
        <title>Developing a high-quality reference genome for a parasitic bivalve with doubly uniparental inheritance (Bivalvia: Unionida).</title>
        <authorList>
            <person name="Smith C.H."/>
        </authorList>
    </citation>
    <scope>NUCLEOTIDE SEQUENCE</scope>
    <source>
        <strain evidence="2">CHS0354</strain>
        <tissue evidence="2">Mantle</tissue>
    </source>
</reference>